<feature type="region of interest" description="Disordered" evidence="1">
    <location>
        <begin position="77"/>
        <end position="97"/>
    </location>
</feature>
<protein>
    <submittedName>
        <fullName evidence="3">Type III secretion system (T3SS) SseB-like protein</fullName>
    </submittedName>
</protein>
<feature type="compositionally biased region" description="Low complexity" evidence="1">
    <location>
        <begin position="15"/>
        <end position="33"/>
    </location>
</feature>
<organism evidence="3 4">
    <name type="scientific">Microbacterium lacticum</name>
    <dbReference type="NCBI Taxonomy" id="33885"/>
    <lineage>
        <taxon>Bacteria</taxon>
        <taxon>Bacillati</taxon>
        <taxon>Actinomycetota</taxon>
        <taxon>Actinomycetes</taxon>
        <taxon>Micrococcales</taxon>
        <taxon>Microbacteriaceae</taxon>
        <taxon>Microbacterium</taxon>
    </lineage>
</organism>
<feature type="compositionally biased region" description="Basic and acidic residues" evidence="1">
    <location>
        <begin position="1"/>
        <end position="12"/>
    </location>
</feature>
<accession>A0A4Y3UJP6</accession>
<comment type="caution">
    <text evidence="3">The sequence shown here is derived from an EMBL/GenBank/DDBJ whole genome shotgun (WGS) entry which is preliminary data.</text>
</comment>
<feature type="domain" description="SseB protein N-terminal" evidence="2">
    <location>
        <begin position="164"/>
        <end position="249"/>
    </location>
</feature>
<feature type="compositionally biased region" description="Low complexity" evidence="1">
    <location>
        <begin position="118"/>
        <end position="133"/>
    </location>
</feature>
<dbReference type="OrthoDB" id="5116169at2"/>
<keyword evidence="4" id="KW-1185">Reference proteome</keyword>
<name>A0A4Y3UJP6_9MICO</name>
<dbReference type="InterPro" id="IPR009839">
    <property type="entry name" value="SseB_N"/>
</dbReference>
<gene>
    <name evidence="3" type="ORF">FHX68_3025</name>
</gene>
<evidence type="ECO:0000313" key="4">
    <source>
        <dbReference type="Proteomes" id="UP000319804"/>
    </source>
</evidence>
<feature type="compositionally biased region" description="Low complexity" evidence="1">
    <location>
        <begin position="143"/>
        <end position="152"/>
    </location>
</feature>
<feature type="region of interest" description="Disordered" evidence="1">
    <location>
        <begin position="117"/>
        <end position="154"/>
    </location>
</feature>
<feature type="compositionally biased region" description="Basic and acidic residues" evidence="1">
    <location>
        <begin position="34"/>
        <end position="44"/>
    </location>
</feature>
<dbReference type="RefSeq" id="WP_141378811.1">
    <property type="nucleotide sequence ID" value="NZ_BJNA01000002.1"/>
</dbReference>
<dbReference type="AlphaFoldDB" id="A0A4Y3UJP6"/>
<feature type="region of interest" description="Disordered" evidence="1">
    <location>
        <begin position="1"/>
        <end position="62"/>
    </location>
</feature>
<dbReference type="EMBL" id="VFPS01000008">
    <property type="protein sequence ID" value="TQM90223.1"/>
    <property type="molecule type" value="Genomic_DNA"/>
</dbReference>
<dbReference type="Proteomes" id="UP000319804">
    <property type="component" value="Unassembled WGS sequence"/>
</dbReference>
<evidence type="ECO:0000259" key="2">
    <source>
        <dbReference type="Pfam" id="PF07179"/>
    </source>
</evidence>
<sequence>MALFSRRDKGDRSTPASGAPASGAPASADSEAAPGRDDDGRVDAEASAAAPVSAASVPGSPVDADAAFADAALAEVDAETADAPETPAEPVPHVGISVNTFGRGADTARPLDEVVREASATNASASAATTGAPTPAPAPARPRPAATAPAPSETIPGLVDNALLQAALAALPESPQAAHIMNVMRQALQGQLYLRAQGDAQALIAAGQGLNLAVTTHEDKRYLLVFSSGEAMRQSVAAEAAAATADSATSVVGQAAHNVFRTAIDSGYDGVYLDHANTGARLVLPIELVKKSLEDGAPVPFELKALLSGERTEETPAAIAEVLTRVPVWVAGGTDPSGAIGLAEARTEAGERRLEVYSHPLEVIAMGRGDSPLPLTTAQLATTLASEPALTGIVLDPAGPWIELDRDDLAAVLAFAD</sequence>
<dbReference type="Pfam" id="PF07179">
    <property type="entry name" value="SseB"/>
    <property type="match status" value="1"/>
</dbReference>
<evidence type="ECO:0000256" key="1">
    <source>
        <dbReference type="SAM" id="MobiDB-lite"/>
    </source>
</evidence>
<proteinExistence type="predicted"/>
<feature type="compositionally biased region" description="Low complexity" evidence="1">
    <location>
        <begin position="45"/>
        <end position="62"/>
    </location>
</feature>
<reference evidence="3 4" key="1">
    <citation type="submission" date="2019-06" db="EMBL/GenBank/DDBJ databases">
        <title>Sequencing the genomes of 1000 actinobacteria strains.</title>
        <authorList>
            <person name="Klenk H.-P."/>
        </authorList>
    </citation>
    <scope>NUCLEOTIDE SEQUENCE [LARGE SCALE GENOMIC DNA]</scope>
    <source>
        <strain evidence="3 4">DSM 20427</strain>
    </source>
</reference>
<evidence type="ECO:0000313" key="3">
    <source>
        <dbReference type="EMBL" id="TQM90223.1"/>
    </source>
</evidence>